<dbReference type="PANTHER" id="PTHR30250:SF11">
    <property type="entry name" value="O-ANTIGEN TRANSPORTER-RELATED"/>
    <property type="match status" value="1"/>
</dbReference>
<feature type="transmembrane region" description="Helical" evidence="6">
    <location>
        <begin position="75"/>
        <end position="95"/>
    </location>
</feature>
<feature type="transmembrane region" description="Helical" evidence="6">
    <location>
        <begin position="290"/>
        <end position="317"/>
    </location>
</feature>
<feature type="transmembrane region" description="Helical" evidence="6">
    <location>
        <begin position="368"/>
        <end position="388"/>
    </location>
</feature>
<dbReference type="SUPFAM" id="SSF55729">
    <property type="entry name" value="Acyl-CoA N-acyltransferases (Nat)"/>
    <property type="match status" value="1"/>
</dbReference>
<feature type="transmembrane region" description="Helical" evidence="6">
    <location>
        <begin position="215"/>
        <end position="234"/>
    </location>
</feature>
<dbReference type="InterPro" id="IPR016181">
    <property type="entry name" value="Acyl_CoA_acyltransferase"/>
</dbReference>
<evidence type="ECO:0000259" key="7">
    <source>
        <dbReference type="Pfam" id="PF13480"/>
    </source>
</evidence>
<comment type="caution">
    <text evidence="8">The sequence shown here is derived from an EMBL/GenBank/DDBJ whole genome shotgun (WGS) entry which is preliminary data.</text>
</comment>
<feature type="transmembrane region" description="Helical" evidence="6">
    <location>
        <begin position="400"/>
        <end position="420"/>
    </location>
</feature>
<feature type="transmembrane region" description="Helical" evidence="6">
    <location>
        <begin position="47"/>
        <end position="69"/>
    </location>
</feature>
<dbReference type="InterPro" id="IPR050833">
    <property type="entry name" value="Poly_Biosynth_Transport"/>
</dbReference>
<keyword evidence="2" id="KW-1003">Cell membrane</keyword>
<evidence type="ECO:0000256" key="5">
    <source>
        <dbReference type="ARBA" id="ARBA00023136"/>
    </source>
</evidence>
<feature type="transmembrane region" description="Helical" evidence="6">
    <location>
        <begin position="338"/>
        <end position="362"/>
    </location>
</feature>
<sequence>MHVDLSVDSIGEADKTGLVSRLLARLRALKADSSDTAVAQKMAGSAFLIRVVNAGIAFASQILLARWMGQTEYGVYVYVWTWVLLLGGLTSFGLASAPQRFIPQYAESGDDGRLRGFLLGSRLMAVAMATAIAAAGLLVIWLFSAHLQSWTVVPLYLAMFCVPMYVLTDVQDGIARTNNWIDVALAPAYFIRPLLILGLLAMLGLTNFSPTAPTAMAASLIATWATAVIQLLFLQRRLSRKVAPGPRAYEAKTWMTVSFPIFLVEGFYLSLAYADVLILTAFRPPHDVAIYYACVKVMSLVAFISFSVSAAVAHRFTEYAVAGERERLDAMVRDAARWTFWPSLAGCAGLLAMGWPMLWLFGGDFTDGYYLLFVIALGLLCRATIGPLERLLNMLGQQNVCAAIYGCAFALNITLCFALIPSWGMLGAAVATSVTQVFESVALFLVTRQRLGLGGLPWGRRQDHQALYPLTSTGDALTDAMALPFAPVLDLPVPGEARKPYHFELLSIEALAARRAEWEQLAERAIKRNLFAEADFAAAARHLRYGRDVRLATVWDMTGAEPRLICVAPVIERRMLPLLPGLSSALWGYFGALGTPMIDAERSELAARGLMLGLEGSGRALFLFRFLPENDAVMAALRKAVAETGHCMARVDGHSRAMLRGGGDAESFLAASVSSKKLKEYRRQLRRLGDEAPVSFRESRTPEEVSAALDRFLELEARGWKGRGGSAMRGHPEQLGFVRDLFARRAEKGEARIIELFAGEETVAAGLVLQAGRQAWFYKIAYDERRARWSPGVQLTLELTRRLLEDDTIDEVDSTAIADHPMINHIWRDRLELADHIVALRAPAGRLLGLAVQGERLRRSARIRIRAIYARLTERP</sequence>
<comment type="subcellular location">
    <subcellularLocation>
        <location evidence="1">Cell membrane</location>
        <topology evidence="1">Multi-pass membrane protein</topology>
    </subcellularLocation>
</comment>
<keyword evidence="3 6" id="KW-0812">Transmembrane</keyword>
<feature type="transmembrane region" description="Helical" evidence="6">
    <location>
        <begin position="180"/>
        <end position="203"/>
    </location>
</feature>
<organism evidence="8 9">
    <name type="scientific">Chelatococcus sambhunathii</name>
    <dbReference type="NCBI Taxonomy" id="363953"/>
    <lineage>
        <taxon>Bacteria</taxon>
        <taxon>Pseudomonadati</taxon>
        <taxon>Pseudomonadota</taxon>
        <taxon>Alphaproteobacteria</taxon>
        <taxon>Hyphomicrobiales</taxon>
        <taxon>Chelatococcaceae</taxon>
        <taxon>Chelatococcus</taxon>
    </lineage>
</organism>
<feature type="transmembrane region" description="Helical" evidence="6">
    <location>
        <begin position="123"/>
        <end position="143"/>
    </location>
</feature>
<evidence type="ECO:0000256" key="6">
    <source>
        <dbReference type="SAM" id="Phobius"/>
    </source>
</evidence>
<evidence type="ECO:0000256" key="3">
    <source>
        <dbReference type="ARBA" id="ARBA00022692"/>
    </source>
</evidence>
<protein>
    <submittedName>
        <fullName evidence="8">GNAT family N-acetyltransferase</fullName>
    </submittedName>
</protein>
<evidence type="ECO:0000256" key="2">
    <source>
        <dbReference type="ARBA" id="ARBA00022475"/>
    </source>
</evidence>
<proteinExistence type="predicted"/>
<keyword evidence="4 6" id="KW-1133">Transmembrane helix</keyword>
<dbReference type="Proteomes" id="UP001181622">
    <property type="component" value="Unassembled WGS sequence"/>
</dbReference>
<feature type="transmembrane region" description="Helical" evidence="6">
    <location>
        <begin position="149"/>
        <end position="168"/>
    </location>
</feature>
<name>A0ABU1DFC3_9HYPH</name>
<evidence type="ECO:0000256" key="4">
    <source>
        <dbReference type="ARBA" id="ARBA00022989"/>
    </source>
</evidence>
<dbReference type="InterPro" id="IPR038740">
    <property type="entry name" value="BioF2-like_GNAT_dom"/>
</dbReference>
<dbReference type="EMBL" id="JADBEO010000015">
    <property type="protein sequence ID" value="MDR4306756.1"/>
    <property type="molecule type" value="Genomic_DNA"/>
</dbReference>
<feature type="domain" description="BioF2-like acetyltransferase" evidence="7">
    <location>
        <begin position="675"/>
        <end position="814"/>
    </location>
</feature>
<dbReference type="Pfam" id="PF01943">
    <property type="entry name" value="Polysacc_synt"/>
    <property type="match status" value="1"/>
</dbReference>
<accession>A0ABU1DFC3</accession>
<feature type="transmembrane region" description="Helical" evidence="6">
    <location>
        <begin position="254"/>
        <end position="278"/>
    </location>
</feature>
<evidence type="ECO:0000313" key="9">
    <source>
        <dbReference type="Proteomes" id="UP001181622"/>
    </source>
</evidence>
<reference evidence="8" key="1">
    <citation type="submission" date="2020-10" db="EMBL/GenBank/DDBJ databases">
        <authorList>
            <person name="Abbas A."/>
            <person name="Razzaq R."/>
            <person name="Waqas M."/>
            <person name="Abbas N."/>
            <person name="Nielsen T.K."/>
            <person name="Hansen L.H."/>
            <person name="Hussain S."/>
            <person name="Shahid M."/>
        </authorList>
    </citation>
    <scope>NUCLEOTIDE SEQUENCE</scope>
    <source>
        <strain evidence="8">S14</strain>
    </source>
</reference>
<evidence type="ECO:0000256" key="1">
    <source>
        <dbReference type="ARBA" id="ARBA00004651"/>
    </source>
</evidence>
<dbReference type="InterPro" id="IPR002797">
    <property type="entry name" value="Polysacc_synth"/>
</dbReference>
<keyword evidence="5 6" id="KW-0472">Membrane</keyword>
<dbReference type="PANTHER" id="PTHR30250">
    <property type="entry name" value="PST FAMILY PREDICTED COLANIC ACID TRANSPORTER"/>
    <property type="match status" value="1"/>
</dbReference>
<gene>
    <name evidence="8" type="ORF">IHQ68_09005</name>
</gene>
<evidence type="ECO:0000313" key="8">
    <source>
        <dbReference type="EMBL" id="MDR4306756.1"/>
    </source>
</evidence>
<dbReference type="Pfam" id="PF13480">
    <property type="entry name" value="Acetyltransf_6"/>
    <property type="match status" value="1"/>
</dbReference>
<keyword evidence="9" id="KW-1185">Reference proteome</keyword>
<dbReference type="Gene3D" id="3.40.630.30">
    <property type="match status" value="1"/>
</dbReference>